<comment type="caution">
    <text evidence="2">The sequence shown here is derived from an EMBL/GenBank/DDBJ whole genome shotgun (WGS) entry which is preliminary data.</text>
</comment>
<dbReference type="InterPro" id="IPR003111">
    <property type="entry name" value="Lon_prtase_N"/>
</dbReference>
<dbReference type="RefSeq" id="WP_341409095.1">
    <property type="nucleotide sequence ID" value="NZ_JBBUTH010000001.1"/>
</dbReference>
<dbReference type="PANTHER" id="PTHR46732:SF8">
    <property type="entry name" value="ATP-DEPENDENT PROTEASE LA (LON) DOMAIN PROTEIN"/>
    <property type="match status" value="1"/>
</dbReference>
<dbReference type="Gene3D" id="1.10.4060.10">
    <property type="entry name" value="BPP1347 like domain"/>
    <property type="match status" value="1"/>
</dbReference>
<dbReference type="SMART" id="SM00464">
    <property type="entry name" value="LON"/>
    <property type="match status" value="1"/>
</dbReference>
<dbReference type="PANTHER" id="PTHR46732">
    <property type="entry name" value="ATP-DEPENDENT PROTEASE LA (LON) DOMAIN PROTEIN"/>
    <property type="match status" value="1"/>
</dbReference>
<dbReference type="Proteomes" id="UP001365405">
    <property type="component" value="Unassembled WGS sequence"/>
</dbReference>
<dbReference type="Gene3D" id="2.30.130.40">
    <property type="entry name" value="LON domain-like"/>
    <property type="match status" value="1"/>
</dbReference>
<dbReference type="EMBL" id="JBBUTH010000001">
    <property type="protein sequence ID" value="MEK8049429.1"/>
    <property type="molecule type" value="Genomic_DNA"/>
</dbReference>
<sequence length="212" mass="23028">MSATEAPAVGVTLPDLPLFPLQMVLFPGAKLGLKVFEARYLDLMSRCLRSGEPFAVVCIHQGSEVQHPGEAPPRFESLGTLARLDELDAEQPGILRVQCQGTRRVQLGAPRQQADGLWRADATPLADDPVLPIPAAMTACALALGQAIQALAAQDQRPFLPPFQLDQAGWVANRWCELLPLPLAAKQQLMALADPLARLQLVDEFLRSKQVI</sequence>
<proteinExistence type="predicted"/>
<dbReference type="PROSITE" id="PS51787">
    <property type="entry name" value="LON_N"/>
    <property type="match status" value="1"/>
</dbReference>
<feature type="domain" description="Lon N-terminal" evidence="1">
    <location>
        <begin position="13"/>
        <end position="210"/>
    </location>
</feature>
<accession>A0ABU9CFG0</accession>
<gene>
    <name evidence="2" type="ORF">AACH10_04180</name>
</gene>
<keyword evidence="3" id="KW-1185">Reference proteome</keyword>
<evidence type="ECO:0000259" key="1">
    <source>
        <dbReference type="PROSITE" id="PS51787"/>
    </source>
</evidence>
<protein>
    <submittedName>
        <fullName evidence="2">LON peptidase substrate-binding domain-containing protein</fullName>
    </submittedName>
</protein>
<evidence type="ECO:0000313" key="2">
    <source>
        <dbReference type="EMBL" id="MEK8049429.1"/>
    </source>
</evidence>
<organism evidence="2 3">
    <name type="scientific">Pseudaquabacterium inlustre</name>
    <dbReference type="NCBI Taxonomy" id="2984192"/>
    <lineage>
        <taxon>Bacteria</taxon>
        <taxon>Pseudomonadati</taxon>
        <taxon>Pseudomonadota</taxon>
        <taxon>Betaproteobacteria</taxon>
        <taxon>Burkholderiales</taxon>
        <taxon>Sphaerotilaceae</taxon>
        <taxon>Pseudaquabacterium</taxon>
    </lineage>
</organism>
<dbReference type="Pfam" id="PF02190">
    <property type="entry name" value="LON_substr_bdg"/>
    <property type="match status" value="1"/>
</dbReference>
<dbReference type="InterPro" id="IPR046336">
    <property type="entry name" value="Lon_prtase_N_sf"/>
</dbReference>
<evidence type="ECO:0000313" key="3">
    <source>
        <dbReference type="Proteomes" id="UP001365405"/>
    </source>
</evidence>
<name>A0ABU9CFG0_9BURK</name>
<dbReference type="SUPFAM" id="SSF88697">
    <property type="entry name" value="PUA domain-like"/>
    <property type="match status" value="1"/>
</dbReference>
<dbReference type="InterPro" id="IPR015947">
    <property type="entry name" value="PUA-like_sf"/>
</dbReference>
<reference evidence="2 3" key="1">
    <citation type="submission" date="2024-04" db="EMBL/GenBank/DDBJ databases">
        <title>Novel species of the genus Ideonella isolated from streams.</title>
        <authorList>
            <person name="Lu H."/>
        </authorList>
    </citation>
    <scope>NUCLEOTIDE SEQUENCE [LARGE SCALE GENOMIC DNA]</scope>
    <source>
        <strain evidence="2 3">DXS22W</strain>
    </source>
</reference>